<dbReference type="Proteomes" id="UP000614996">
    <property type="component" value="Unassembled WGS sequence"/>
</dbReference>
<proteinExistence type="inferred from homology"/>
<evidence type="ECO:0000256" key="1">
    <source>
        <dbReference type="ARBA" id="ARBA00022987"/>
    </source>
</evidence>
<accession>A0A8J4EL72</accession>
<gene>
    <name evidence="5" type="ORF">NUM_30890</name>
</gene>
<comment type="similarity">
    <text evidence="3">Belongs to the gas vesicle GvpF/GvpL family.</text>
</comment>
<dbReference type="InterPro" id="IPR009430">
    <property type="entry name" value="GvpL/GvpF"/>
</dbReference>
<keyword evidence="1" id="KW-0304">Gas vesicle</keyword>
<feature type="region of interest" description="Disordered" evidence="4">
    <location>
        <begin position="1"/>
        <end position="32"/>
    </location>
</feature>
<evidence type="ECO:0000256" key="2">
    <source>
        <dbReference type="ARBA" id="ARBA00035108"/>
    </source>
</evidence>
<dbReference type="PANTHER" id="PTHR36852:SF1">
    <property type="entry name" value="PROTEIN GVPL 2"/>
    <property type="match status" value="1"/>
</dbReference>
<sequence length="273" mass="28844">MREPGEAVGDVPPTGEPAAPPNGAQPEADEPDGTYVYGIVAADHPCRLDEMVGVGAEPGPVRRVAVEQIAAVVGVAPAKLRAKRRDLAAHHRLLTALAEQGTVLPMRFGVVAPDDEALRRQLRRDADRYLAALHEVAGTAEYNVKLLADEDAVVRRAAETDPAVLREREAADAGYEGRIRLGQAVASAVEEALSADAERIVATLAPLARRTAPAPATADTAINTSFLVADEQSERFRGAVDELARALRGDGEVRCTGPLPPYSFVPGDDGGDR</sequence>
<comment type="caution">
    <text evidence="5">The sequence shown here is derived from an EMBL/GenBank/DDBJ whole genome shotgun (WGS) entry which is preliminary data.</text>
</comment>
<evidence type="ECO:0000256" key="3">
    <source>
        <dbReference type="ARBA" id="ARBA00035643"/>
    </source>
</evidence>
<dbReference type="AlphaFoldDB" id="A0A8J4EL72"/>
<name>A0A8J4EL72_9ACTN</name>
<dbReference type="PANTHER" id="PTHR36852">
    <property type="entry name" value="PROTEIN GVPL 2"/>
    <property type="match status" value="1"/>
</dbReference>
<dbReference type="Pfam" id="PF06386">
    <property type="entry name" value="GvpL_GvpF"/>
    <property type="match status" value="1"/>
</dbReference>
<evidence type="ECO:0000313" key="5">
    <source>
        <dbReference type="EMBL" id="GIL27835.1"/>
    </source>
</evidence>
<dbReference type="GO" id="GO:0031411">
    <property type="term" value="C:gas vesicle"/>
    <property type="evidence" value="ECO:0007669"/>
    <property type="project" value="UniProtKB-SubCell"/>
</dbReference>
<evidence type="ECO:0000313" key="6">
    <source>
        <dbReference type="Proteomes" id="UP000614996"/>
    </source>
</evidence>
<dbReference type="RefSeq" id="WP_207125561.1">
    <property type="nucleotide sequence ID" value="NZ_BOPO01000053.1"/>
</dbReference>
<dbReference type="EMBL" id="BOPO01000053">
    <property type="protein sequence ID" value="GIL27835.1"/>
    <property type="molecule type" value="Genomic_DNA"/>
</dbReference>
<organism evidence="5 6">
    <name type="scientific">Actinocatenispora comari</name>
    <dbReference type="NCBI Taxonomy" id="2807577"/>
    <lineage>
        <taxon>Bacteria</taxon>
        <taxon>Bacillati</taxon>
        <taxon>Actinomycetota</taxon>
        <taxon>Actinomycetes</taxon>
        <taxon>Micromonosporales</taxon>
        <taxon>Micromonosporaceae</taxon>
        <taxon>Actinocatenispora</taxon>
    </lineage>
</organism>
<dbReference type="GO" id="GO:0031412">
    <property type="term" value="P:gas vesicle organization"/>
    <property type="evidence" value="ECO:0007669"/>
    <property type="project" value="InterPro"/>
</dbReference>
<evidence type="ECO:0000256" key="4">
    <source>
        <dbReference type="SAM" id="MobiDB-lite"/>
    </source>
</evidence>
<comment type="subcellular location">
    <subcellularLocation>
        <location evidence="2">Gas vesicle</location>
    </subcellularLocation>
</comment>
<keyword evidence="6" id="KW-1185">Reference proteome</keyword>
<reference evidence="6" key="1">
    <citation type="journal article" date="2021" name="Int. J. Syst. Evol. Microbiol.">
        <title>Actinocatenispora comari sp. nov., an endophytic actinomycete isolated from aerial parts of Comarum salesowianum.</title>
        <authorList>
            <person name="Oyunbileg N."/>
            <person name="Iizaka Y."/>
            <person name="Hamada M."/>
            <person name="Davaapurev B.O."/>
            <person name="Fukumoto A."/>
            <person name="Tsetseg B."/>
            <person name="Kato F."/>
            <person name="Tamura T."/>
            <person name="Batkhuu J."/>
            <person name="Anzai Y."/>
        </authorList>
    </citation>
    <scope>NUCLEOTIDE SEQUENCE [LARGE SCALE GENOMIC DNA]</scope>
    <source>
        <strain evidence="6">NUM-2625</strain>
    </source>
</reference>
<protein>
    <submittedName>
        <fullName evidence="5">Gas vesicle protein</fullName>
    </submittedName>
</protein>